<protein>
    <submittedName>
        <fullName evidence="1">Uncharacterized protein</fullName>
    </submittedName>
</protein>
<evidence type="ECO:0000313" key="2">
    <source>
        <dbReference type="Proteomes" id="UP000887013"/>
    </source>
</evidence>
<dbReference type="Proteomes" id="UP000887013">
    <property type="component" value="Unassembled WGS sequence"/>
</dbReference>
<evidence type="ECO:0000313" key="1">
    <source>
        <dbReference type="EMBL" id="GFT30826.1"/>
    </source>
</evidence>
<dbReference type="EMBL" id="BMAW01061365">
    <property type="protein sequence ID" value="GFT30826.1"/>
    <property type="molecule type" value="Genomic_DNA"/>
</dbReference>
<gene>
    <name evidence="1" type="ORF">NPIL_358391</name>
</gene>
<comment type="caution">
    <text evidence="1">The sequence shown here is derived from an EMBL/GenBank/DDBJ whole genome shotgun (WGS) entry which is preliminary data.</text>
</comment>
<keyword evidence="2" id="KW-1185">Reference proteome</keyword>
<name>A0A8X6NRL2_NEPPI</name>
<reference evidence="1" key="1">
    <citation type="submission" date="2020-08" db="EMBL/GenBank/DDBJ databases">
        <title>Multicomponent nature underlies the extraordinary mechanical properties of spider dragline silk.</title>
        <authorList>
            <person name="Kono N."/>
            <person name="Nakamura H."/>
            <person name="Mori M."/>
            <person name="Yoshida Y."/>
            <person name="Ohtoshi R."/>
            <person name="Malay A.D."/>
            <person name="Moran D.A.P."/>
            <person name="Tomita M."/>
            <person name="Numata K."/>
            <person name="Arakawa K."/>
        </authorList>
    </citation>
    <scope>NUCLEOTIDE SEQUENCE</scope>
</reference>
<sequence length="91" mass="10719">MLSINQCKKNDLYMSGAFILMRERSNVLTEYRENGLNRATENTKERTKICDTEANFGKSKKIRYVIENFDYESRGEPVSIRTPEDQYKIDL</sequence>
<organism evidence="1 2">
    <name type="scientific">Nephila pilipes</name>
    <name type="common">Giant wood spider</name>
    <name type="synonym">Nephila maculata</name>
    <dbReference type="NCBI Taxonomy" id="299642"/>
    <lineage>
        <taxon>Eukaryota</taxon>
        <taxon>Metazoa</taxon>
        <taxon>Ecdysozoa</taxon>
        <taxon>Arthropoda</taxon>
        <taxon>Chelicerata</taxon>
        <taxon>Arachnida</taxon>
        <taxon>Araneae</taxon>
        <taxon>Araneomorphae</taxon>
        <taxon>Entelegynae</taxon>
        <taxon>Araneoidea</taxon>
        <taxon>Nephilidae</taxon>
        <taxon>Nephila</taxon>
    </lineage>
</organism>
<dbReference type="AlphaFoldDB" id="A0A8X6NRL2"/>
<proteinExistence type="predicted"/>
<accession>A0A8X6NRL2</accession>